<name>A0ABX7NI38_9BACT</name>
<dbReference type="EMBL" id="CP071091">
    <property type="protein sequence ID" value="QSQ18540.1"/>
    <property type="molecule type" value="Genomic_DNA"/>
</dbReference>
<sequence length="302" mass="31300">MTSWCARLLAAGLLVSSGAEARFGKRSDADDTKPRHGSSADPDTHEATPIGVEDSDGDDDAPEGEKPSHSPPPDSGGCCTEPLAELGGEVVGSLLGVVFAGAIETIATSGTHLSSDEPETGVSAERRHAVPLSFRTGAQKVFLQDEGRGTDLFIALEGRRFGVEGHVALMTLPRDDGGEGEDDLTLVEAHLTYAFLVHEAVRLRAEAGVSTARAPDATFVGPSLALAVEACVVGPLDVEARAQLTPVPYLQVDASAGLALHLGALVLRGGWRGFLLDDLGSLDGVAHQDRLHGPFVGGGLTF</sequence>
<feature type="compositionally biased region" description="Basic and acidic residues" evidence="1">
    <location>
        <begin position="22"/>
        <end position="34"/>
    </location>
</feature>
<evidence type="ECO:0000313" key="4">
    <source>
        <dbReference type="Proteomes" id="UP000663090"/>
    </source>
</evidence>
<keyword evidence="4" id="KW-1185">Reference proteome</keyword>
<protein>
    <recommendedName>
        <fullName evidence="5">Outer membrane protein beta-barrel domain-containing protein</fullName>
    </recommendedName>
</protein>
<organism evidence="3 4">
    <name type="scientific">Myxococcus landrumensis</name>
    <dbReference type="NCBI Taxonomy" id="2813577"/>
    <lineage>
        <taxon>Bacteria</taxon>
        <taxon>Pseudomonadati</taxon>
        <taxon>Myxococcota</taxon>
        <taxon>Myxococcia</taxon>
        <taxon>Myxococcales</taxon>
        <taxon>Cystobacterineae</taxon>
        <taxon>Myxococcaceae</taxon>
        <taxon>Myxococcus</taxon>
    </lineage>
</organism>
<feature type="region of interest" description="Disordered" evidence="1">
    <location>
        <begin position="20"/>
        <end position="83"/>
    </location>
</feature>
<evidence type="ECO:0008006" key="5">
    <source>
        <dbReference type="Google" id="ProtNLM"/>
    </source>
</evidence>
<evidence type="ECO:0000256" key="2">
    <source>
        <dbReference type="SAM" id="SignalP"/>
    </source>
</evidence>
<evidence type="ECO:0000313" key="3">
    <source>
        <dbReference type="EMBL" id="QSQ18540.1"/>
    </source>
</evidence>
<feature type="chain" id="PRO_5046169769" description="Outer membrane protein beta-barrel domain-containing protein" evidence="2">
    <location>
        <begin position="22"/>
        <end position="302"/>
    </location>
</feature>
<gene>
    <name evidence="3" type="ORF">JY572_36720</name>
</gene>
<keyword evidence="2" id="KW-0732">Signal</keyword>
<reference evidence="3 4" key="1">
    <citation type="submission" date="2021-02" db="EMBL/GenBank/DDBJ databases">
        <title>De Novo genome assembly of isolated myxobacteria.</title>
        <authorList>
            <person name="Stevens D.C."/>
        </authorList>
    </citation>
    <scope>NUCLEOTIDE SEQUENCE [LARGE SCALE GENOMIC DNA]</scope>
    <source>
        <strain evidence="3 4">SCHIC003</strain>
    </source>
</reference>
<feature type="compositionally biased region" description="Acidic residues" evidence="1">
    <location>
        <begin position="53"/>
        <end position="62"/>
    </location>
</feature>
<proteinExistence type="predicted"/>
<accession>A0ABX7NI38</accession>
<feature type="signal peptide" evidence="2">
    <location>
        <begin position="1"/>
        <end position="21"/>
    </location>
</feature>
<evidence type="ECO:0000256" key="1">
    <source>
        <dbReference type="SAM" id="MobiDB-lite"/>
    </source>
</evidence>
<dbReference type="Proteomes" id="UP000663090">
    <property type="component" value="Chromosome"/>
</dbReference>